<reference evidence="2" key="1">
    <citation type="submission" date="2018-07" db="EMBL/GenBank/DDBJ databases">
        <authorList>
            <consortium name="PulseNet: The National Subtyping Network for Foodborne Disease Surveillance"/>
            <person name="Tarr C.L."/>
            <person name="Trees E."/>
            <person name="Katz L.S."/>
            <person name="Carleton-Romer H.A."/>
            <person name="Stroika S."/>
            <person name="Kucerova Z."/>
            <person name="Roache K.F."/>
            <person name="Sabol A.L."/>
            <person name="Besser J."/>
            <person name="Gerner-Smidt P."/>
        </authorList>
    </citation>
    <scope>NUCLEOTIDE SEQUENCE</scope>
    <source>
        <strain evidence="2">PNUSAS005056</strain>
    </source>
</reference>
<gene>
    <name evidence="2" type="ORF">BMS46_23380</name>
</gene>
<feature type="domain" description="Methyltransferase FkbM" evidence="1">
    <location>
        <begin position="193"/>
        <end position="340"/>
    </location>
</feature>
<dbReference type="InterPro" id="IPR052514">
    <property type="entry name" value="SAM-dependent_MTase"/>
</dbReference>
<dbReference type="GO" id="GO:0032259">
    <property type="term" value="P:methylation"/>
    <property type="evidence" value="ECO:0007669"/>
    <property type="project" value="UniProtKB-KW"/>
</dbReference>
<dbReference type="GO" id="GO:0008168">
    <property type="term" value="F:methyltransferase activity"/>
    <property type="evidence" value="ECO:0007669"/>
    <property type="project" value="UniProtKB-KW"/>
</dbReference>
<organism evidence="2">
    <name type="scientific">Salmonella typhimurium</name>
    <dbReference type="NCBI Taxonomy" id="90371"/>
    <lineage>
        <taxon>Bacteria</taxon>
        <taxon>Pseudomonadati</taxon>
        <taxon>Pseudomonadota</taxon>
        <taxon>Gammaproteobacteria</taxon>
        <taxon>Enterobacterales</taxon>
        <taxon>Enterobacteriaceae</taxon>
        <taxon>Salmonella</taxon>
    </lineage>
</organism>
<sequence>MNFLTLLDETNNHFIDTIDKMKQNGKPLVLFGAGFLGQMTWEFLQRQNVTIDLVALNEKYLTVDFSFNEIPVVTIEKLLAGSERYNYIIALQVINDDVLQPLNSSAEDMLVFDPSFIGINTEEYYSTDFCHQHSEALSALYDELADEKSRQTMVAFINQRICAKRRYYHAVYDSQHYFSHDVVQLKDNEVFVDAGAYTGDSVAAFMSEVDRQNVSLPQHIVACEPDSNSFAMLIQNTRHMDFCESINKGVWDKKSQLRFQSGKAQSSRICEENESTTIISLDCIDDILHGGVATFIKMDVEGAELKALIGASQTIKKYNPLLAISVYHKPNDLIAIPEYIKSLSHAYKFYLRAHHPELAFDLVLYAVPIDRALS</sequence>
<protein>
    <submittedName>
        <fullName evidence="2">FkbM family methyltransferase</fullName>
    </submittedName>
</protein>
<keyword evidence="2" id="KW-0489">Methyltransferase</keyword>
<proteinExistence type="predicted"/>
<keyword evidence="2" id="KW-0808">Transferase</keyword>
<dbReference type="InterPro" id="IPR029063">
    <property type="entry name" value="SAM-dependent_MTases_sf"/>
</dbReference>
<name>A0A627VTA1_SALTM</name>
<dbReference type="PANTHER" id="PTHR34203:SF15">
    <property type="entry name" value="SLL1173 PROTEIN"/>
    <property type="match status" value="1"/>
</dbReference>
<dbReference type="InterPro" id="IPR006342">
    <property type="entry name" value="FkbM_mtfrase"/>
</dbReference>
<dbReference type="PANTHER" id="PTHR34203">
    <property type="entry name" value="METHYLTRANSFERASE, FKBM FAMILY PROTEIN"/>
    <property type="match status" value="1"/>
</dbReference>
<dbReference type="EMBL" id="AALSSR010000044">
    <property type="protein sequence ID" value="EDC9939393.1"/>
    <property type="molecule type" value="Genomic_DNA"/>
</dbReference>
<comment type="caution">
    <text evidence="2">The sequence shown here is derived from an EMBL/GenBank/DDBJ whole genome shotgun (WGS) entry which is preliminary data.</text>
</comment>
<dbReference type="NCBIfam" id="TIGR01444">
    <property type="entry name" value="fkbM_fam"/>
    <property type="match status" value="1"/>
</dbReference>
<dbReference type="Pfam" id="PF05050">
    <property type="entry name" value="Methyltransf_21"/>
    <property type="match status" value="1"/>
</dbReference>
<accession>A0A627VTA1</accession>
<dbReference type="SUPFAM" id="SSF53335">
    <property type="entry name" value="S-adenosyl-L-methionine-dependent methyltransferases"/>
    <property type="match status" value="1"/>
</dbReference>
<evidence type="ECO:0000313" key="2">
    <source>
        <dbReference type="EMBL" id="EDC9939393.1"/>
    </source>
</evidence>
<dbReference type="AlphaFoldDB" id="A0A627VTA1"/>
<dbReference type="Gene3D" id="3.40.50.150">
    <property type="entry name" value="Vaccinia Virus protein VP39"/>
    <property type="match status" value="1"/>
</dbReference>
<evidence type="ECO:0000259" key="1">
    <source>
        <dbReference type="Pfam" id="PF05050"/>
    </source>
</evidence>